<gene>
    <name evidence="1" type="ORF">V5S96_03705</name>
</gene>
<keyword evidence="2" id="KW-1185">Reference proteome</keyword>
<proteinExistence type="predicted"/>
<reference evidence="1 2" key="1">
    <citation type="submission" date="2024-02" db="EMBL/GenBank/DDBJ databases">
        <title>Whole genome sequencing and characterization of Corynebacterium isolated from the ocular surface of dry eye disease sufferers.</title>
        <authorList>
            <person name="Naqvi M."/>
        </authorList>
    </citation>
    <scope>NUCLEOTIDE SEQUENCE [LARGE SCALE GENOMIC DNA]</scope>
    <source>
        <strain evidence="1 2">PCRF</strain>
    </source>
</reference>
<evidence type="ECO:0000313" key="1">
    <source>
        <dbReference type="EMBL" id="MEJ4099468.1"/>
    </source>
</evidence>
<comment type="caution">
    <text evidence="1">The sequence shown here is derived from an EMBL/GenBank/DDBJ whole genome shotgun (WGS) entry which is preliminary data.</text>
</comment>
<dbReference type="RefSeq" id="WP_337889325.1">
    <property type="nucleotide sequence ID" value="NZ_JBAHVI010000001.1"/>
</dbReference>
<name>A0ABU8NWU1_9CORY</name>
<dbReference type="Proteomes" id="UP001359781">
    <property type="component" value="Unassembled WGS sequence"/>
</dbReference>
<organism evidence="1 2">
    <name type="scientific">Corynebacterium mastitidis</name>
    <dbReference type="NCBI Taxonomy" id="161890"/>
    <lineage>
        <taxon>Bacteria</taxon>
        <taxon>Bacillati</taxon>
        <taxon>Actinomycetota</taxon>
        <taxon>Actinomycetes</taxon>
        <taxon>Mycobacteriales</taxon>
        <taxon>Corynebacteriaceae</taxon>
        <taxon>Corynebacterium</taxon>
    </lineage>
</organism>
<accession>A0ABU8NWU1</accession>
<sequence length="83" mass="8876">MHPKPPAQAAQALCDGPRGRRFLIEYALESEARRHPRHDERNLAGAVLAAAHHLGEGFGSPGIPAMPPARVAESIAETQLLPP</sequence>
<dbReference type="EMBL" id="JBAHVJ010000003">
    <property type="protein sequence ID" value="MEJ4099468.1"/>
    <property type="molecule type" value="Genomic_DNA"/>
</dbReference>
<evidence type="ECO:0000313" key="2">
    <source>
        <dbReference type="Proteomes" id="UP001359781"/>
    </source>
</evidence>
<protein>
    <submittedName>
        <fullName evidence="1">Uncharacterized protein</fullName>
    </submittedName>
</protein>